<keyword evidence="5 14" id="KW-0645">Protease</keyword>
<keyword evidence="8" id="KW-0378">Hydrolase</keyword>
<evidence type="ECO:0000313" key="15">
    <source>
        <dbReference type="Proteomes" id="UP000268469"/>
    </source>
</evidence>
<dbReference type="Proteomes" id="UP000268469">
    <property type="component" value="Unassembled WGS sequence"/>
</dbReference>
<evidence type="ECO:0000259" key="13">
    <source>
        <dbReference type="Pfam" id="PF02163"/>
    </source>
</evidence>
<dbReference type="GO" id="GO:0008237">
    <property type="term" value="F:metallopeptidase activity"/>
    <property type="evidence" value="ECO:0007669"/>
    <property type="project" value="UniProtKB-KW"/>
</dbReference>
<keyword evidence="10" id="KW-1133">Transmembrane helix</keyword>
<evidence type="ECO:0000256" key="8">
    <source>
        <dbReference type="ARBA" id="ARBA00022801"/>
    </source>
</evidence>
<accession>A0A660SH91</accession>
<dbReference type="GO" id="GO:0046872">
    <property type="term" value="F:metal ion binding"/>
    <property type="evidence" value="ECO:0007669"/>
    <property type="project" value="UniProtKB-KW"/>
</dbReference>
<evidence type="ECO:0000313" key="14">
    <source>
        <dbReference type="EMBL" id="RKX70174.1"/>
    </source>
</evidence>
<keyword evidence="6" id="KW-0812">Transmembrane</keyword>
<keyword evidence="11" id="KW-0482">Metalloprotease</keyword>
<organism evidence="14 15">
    <name type="scientific">candidate division WOR-3 bacterium</name>
    <dbReference type="NCBI Taxonomy" id="2052148"/>
    <lineage>
        <taxon>Bacteria</taxon>
        <taxon>Bacteria division WOR-3</taxon>
    </lineage>
</organism>
<evidence type="ECO:0000256" key="12">
    <source>
        <dbReference type="ARBA" id="ARBA00023136"/>
    </source>
</evidence>
<sequence length="204" mass="23255">MDLLLSILPILFAITIHEYAHAYVAYRLGDPTAYLAGRLTLNPLRHIDPIGALVFLITRFGWAKPVPVDHSRLGKYGMRWVSLAGPVSNFIVGILSAIVVRFIPYAPPFTILSRIFLLSFLLNITFGLFNLIPIPPLDGSHILESYLPYYYRLQYRRWAVYGPILLIMIIVFDRMTGLGILWGWIGPILNLLSQLIIGHSIFYW</sequence>
<dbReference type="GO" id="GO:0006508">
    <property type="term" value="P:proteolysis"/>
    <property type="evidence" value="ECO:0007669"/>
    <property type="project" value="UniProtKB-KW"/>
</dbReference>
<evidence type="ECO:0000256" key="7">
    <source>
        <dbReference type="ARBA" id="ARBA00022723"/>
    </source>
</evidence>
<dbReference type="InterPro" id="IPR008915">
    <property type="entry name" value="Peptidase_M50"/>
</dbReference>
<evidence type="ECO:0000256" key="11">
    <source>
        <dbReference type="ARBA" id="ARBA00023049"/>
    </source>
</evidence>
<evidence type="ECO:0000256" key="9">
    <source>
        <dbReference type="ARBA" id="ARBA00022833"/>
    </source>
</evidence>
<dbReference type="InterPro" id="IPR052348">
    <property type="entry name" value="Metallopeptidase_M50B"/>
</dbReference>
<gene>
    <name evidence="14" type="ORF">DRP53_05825</name>
</gene>
<proteinExistence type="inferred from homology"/>
<dbReference type="InterPro" id="IPR044537">
    <property type="entry name" value="Rip2-like"/>
</dbReference>
<keyword evidence="7" id="KW-0479">Metal-binding</keyword>
<evidence type="ECO:0000256" key="5">
    <source>
        <dbReference type="ARBA" id="ARBA00022670"/>
    </source>
</evidence>
<feature type="domain" description="Peptidase M50" evidence="13">
    <location>
        <begin position="112"/>
        <end position="149"/>
    </location>
</feature>
<protein>
    <submittedName>
        <fullName evidence="14">Site-2 protease family protein</fullName>
    </submittedName>
</protein>
<dbReference type="AlphaFoldDB" id="A0A660SH91"/>
<dbReference type="CDD" id="cd06158">
    <property type="entry name" value="S2P-M50_like_1"/>
    <property type="match status" value="1"/>
</dbReference>
<dbReference type="PANTHER" id="PTHR35864">
    <property type="entry name" value="ZINC METALLOPROTEASE MJ0611-RELATED"/>
    <property type="match status" value="1"/>
</dbReference>
<evidence type="ECO:0000256" key="3">
    <source>
        <dbReference type="ARBA" id="ARBA00007931"/>
    </source>
</evidence>
<name>A0A660SH91_UNCW3</name>
<comment type="caution">
    <text evidence="14">The sequence shown here is derived from an EMBL/GenBank/DDBJ whole genome shotgun (WGS) entry which is preliminary data.</text>
</comment>
<comment type="similarity">
    <text evidence="3">Belongs to the peptidase M50B family.</text>
</comment>
<dbReference type="GO" id="GO:0005886">
    <property type="term" value="C:plasma membrane"/>
    <property type="evidence" value="ECO:0007669"/>
    <property type="project" value="UniProtKB-SubCell"/>
</dbReference>
<dbReference type="PANTHER" id="PTHR35864:SF1">
    <property type="entry name" value="ZINC METALLOPROTEASE YWHC-RELATED"/>
    <property type="match status" value="1"/>
</dbReference>
<evidence type="ECO:0000256" key="2">
    <source>
        <dbReference type="ARBA" id="ARBA00004651"/>
    </source>
</evidence>
<evidence type="ECO:0000256" key="6">
    <source>
        <dbReference type="ARBA" id="ARBA00022692"/>
    </source>
</evidence>
<keyword evidence="9" id="KW-0862">Zinc</keyword>
<evidence type="ECO:0000256" key="1">
    <source>
        <dbReference type="ARBA" id="ARBA00001947"/>
    </source>
</evidence>
<dbReference type="Pfam" id="PF02163">
    <property type="entry name" value="Peptidase_M50"/>
    <property type="match status" value="1"/>
</dbReference>
<dbReference type="EMBL" id="QNBE01000048">
    <property type="protein sequence ID" value="RKX70174.1"/>
    <property type="molecule type" value="Genomic_DNA"/>
</dbReference>
<reference evidence="14 15" key="1">
    <citation type="submission" date="2018-06" db="EMBL/GenBank/DDBJ databases">
        <title>Extensive metabolic versatility and redundancy in microbially diverse, dynamic hydrothermal sediments.</title>
        <authorList>
            <person name="Dombrowski N."/>
            <person name="Teske A."/>
            <person name="Baker B.J."/>
        </authorList>
    </citation>
    <scope>NUCLEOTIDE SEQUENCE [LARGE SCALE GENOMIC DNA]</scope>
    <source>
        <strain evidence="14">B36_G15</strain>
    </source>
</reference>
<comment type="subcellular location">
    <subcellularLocation>
        <location evidence="2">Cell membrane</location>
        <topology evidence="2">Multi-pass membrane protein</topology>
    </subcellularLocation>
</comment>
<comment type="cofactor">
    <cofactor evidence="1">
        <name>Zn(2+)</name>
        <dbReference type="ChEBI" id="CHEBI:29105"/>
    </cofactor>
</comment>
<evidence type="ECO:0000256" key="10">
    <source>
        <dbReference type="ARBA" id="ARBA00022989"/>
    </source>
</evidence>
<keyword evidence="12" id="KW-0472">Membrane</keyword>
<evidence type="ECO:0000256" key="4">
    <source>
        <dbReference type="ARBA" id="ARBA00022475"/>
    </source>
</evidence>
<keyword evidence="4" id="KW-1003">Cell membrane</keyword>